<feature type="compositionally biased region" description="Polar residues" evidence="5">
    <location>
        <begin position="502"/>
        <end position="512"/>
    </location>
</feature>
<keyword evidence="6" id="KW-0732">Signal</keyword>
<dbReference type="InterPro" id="IPR017850">
    <property type="entry name" value="Alkaline_phosphatase_core_sf"/>
</dbReference>
<dbReference type="InterPro" id="IPR050738">
    <property type="entry name" value="Sulfatase"/>
</dbReference>
<dbReference type="Proteomes" id="UP000366872">
    <property type="component" value="Unassembled WGS sequence"/>
</dbReference>
<feature type="signal peptide" evidence="6">
    <location>
        <begin position="1"/>
        <end position="22"/>
    </location>
</feature>
<dbReference type="Pfam" id="PF00884">
    <property type="entry name" value="Sulfatase"/>
    <property type="match status" value="1"/>
</dbReference>
<evidence type="ECO:0000256" key="1">
    <source>
        <dbReference type="ARBA" id="ARBA00008779"/>
    </source>
</evidence>
<evidence type="ECO:0000313" key="8">
    <source>
        <dbReference type="EMBL" id="VGO16426.1"/>
    </source>
</evidence>
<dbReference type="InterPro" id="IPR000917">
    <property type="entry name" value="Sulfatase_N"/>
</dbReference>
<proteinExistence type="inferred from homology"/>
<dbReference type="GO" id="GO:0046872">
    <property type="term" value="F:metal ion binding"/>
    <property type="evidence" value="ECO:0007669"/>
    <property type="project" value="UniProtKB-KW"/>
</dbReference>
<protein>
    <submittedName>
        <fullName evidence="8">Arylsulfatase</fullName>
    </submittedName>
</protein>
<sequence length="525" mass="57796">MMRLISGLAVASVLLCSTGFGAERPNIIYILADDWGLGDVKTYGGERCQIDTPHMDQLAADGMKFMDAHTTSAVCTPSRYSVLTGRYNWRSMLKKGVISGFSKPLIEPGRETVASMLKGQGYTTGMIGKWHLGMDFPKKGKWDVDWKGVIQNGPNAVGFDYFWGISASLDMPPYIWIENDRFVGECTTTKAFPRKGPAHADFEAVDVLPTLAEKSVAFITERTKTDQPFFLYMPLNSPHTPIVPSSRFQGKSRLSRYGDFVMETDWTVGEVVKAVEQAGIAGNTLIIVTADNGCAPAARNGLMPERAYHDIQFRMGEPIAEDPAKHYASDMYRGHKADIYEGGHRVPFIARWDGKVKAGSVSDDPICLVDLFATCAEIVNADVADTSAEDSVSILPVLLGTADGPIREAVLHHSSNGSFAIRQGKWKLAFCPGSGGWSEPTPEPRKNLKMVIPAELADHEWVQLFDLEADPAETRNLSGQYPEVVKQLTRLAQKYIDDGRSTPGTKQQNNGATHLYPKWIQQAQK</sequence>
<dbReference type="AlphaFoldDB" id="A0A6C2UAQ4"/>
<evidence type="ECO:0000256" key="5">
    <source>
        <dbReference type="SAM" id="MobiDB-lite"/>
    </source>
</evidence>
<accession>A0A6C2UAQ4</accession>
<gene>
    <name evidence="8" type="primary">atsA_258</name>
    <name evidence="8" type="ORF">PDESU_05017</name>
</gene>
<feature type="chain" id="PRO_5028846727" evidence="6">
    <location>
        <begin position="23"/>
        <end position="525"/>
    </location>
</feature>
<evidence type="ECO:0000313" key="9">
    <source>
        <dbReference type="Proteomes" id="UP000366872"/>
    </source>
</evidence>
<dbReference type="CDD" id="cd16143">
    <property type="entry name" value="ARS_like"/>
    <property type="match status" value="1"/>
</dbReference>
<comment type="similarity">
    <text evidence="1">Belongs to the sulfatase family.</text>
</comment>
<evidence type="ECO:0000256" key="4">
    <source>
        <dbReference type="ARBA" id="ARBA00022837"/>
    </source>
</evidence>
<dbReference type="Gene3D" id="3.40.720.10">
    <property type="entry name" value="Alkaline Phosphatase, subunit A"/>
    <property type="match status" value="1"/>
</dbReference>
<dbReference type="PANTHER" id="PTHR42693">
    <property type="entry name" value="ARYLSULFATASE FAMILY MEMBER"/>
    <property type="match status" value="1"/>
</dbReference>
<evidence type="ECO:0000256" key="6">
    <source>
        <dbReference type="SAM" id="SignalP"/>
    </source>
</evidence>
<dbReference type="InterPro" id="IPR024607">
    <property type="entry name" value="Sulfatase_CS"/>
</dbReference>
<reference evidence="8 9" key="1">
    <citation type="submission" date="2019-04" db="EMBL/GenBank/DDBJ databases">
        <authorList>
            <person name="Van Vliet M D."/>
        </authorList>
    </citation>
    <scope>NUCLEOTIDE SEQUENCE [LARGE SCALE GENOMIC DNA]</scope>
    <source>
        <strain evidence="8 9">F1</strain>
    </source>
</reference>
<name>A0A6C2UAQ4_PONDE</name>
<keyword evidence="2" id="KW-0479">Metal-binding</keyword>
<feature type="domain" description="Sulfatase N-terminal" evidence="7">
    <location>
        <begin position="25"/>
        <end position="379"/>
    </location>
</feature>
<dbReference type="PANTHER" id="PTHR42693:SF53">
    <property type="entry name" value="ENDO-4-O-SULFATASE"/>
    <property type="match status" value="1"/>
</dbReference>
<evidence type="ECO:0000259" key="7">
    <source>
        <dbReference type="Pfam" id="PF00884"/>
    </source>
</evidence>
<dbReference type="Gene3D" id="3.30.1120.10">
    <property type="match status" value="1"/>
</dbReference>
<evidence type="ECO:0000256" key="2">
    <source>
        <dbReference type="ARBA" id="ARBA00022723"/>
    </source>
</evidence>
<dbReference type="SUPFAM" id="SSF53649">
    <property type="entry name" value="Alkaline phosphatase-like"/>
    <property type="match status" value="1"/>
</dbReference>
<dbReference type="RefSeq" id="WP_222847306.1">
    <property type="nucleotide sequence ID" value="NZ_CAAHFG010000003.1"/>
</dbReference>
<dbReference type="PROSITE" id="PS00149">
    <property type="entry name" value="SULFATASE_2"/>
    <property type="match status" value="1"/>
</dbReference>
<evidence type="ECO:0000256" key="3">
    <source>
        <dbReference type="ARBA" id="ARBA00022801"/>
    </source>
</evidence>
<organism evidence="8 9">
    <name type="scientific">Pontiella desulfatans</name>
    <dbReference type="NCBI Taxonomy" id="2750659"/>
    <lineage>
        <taxon>Bacteria</taxon>
        <taxon>Pseudomonadati</taxon>
        <taxon>Kiritimatiellota</taxon>
        <taxon>Kiritimatiellia</taxon>
        <taxon>Kiritimatiellales</taxon>
        <taxon>Pontiellaceae</taxon>
        <taxon>Pontiella</taxon>
    </lineage>
</organism>
<keyword evidence="3" id="KW-0378">Hydrolase</keyword>
<dbReference type="PROSITE" id="PS00523">
    <property type="entry name" value="SULFATASE_1"/>
    <property type="match status" value="1"/>
</dbReference>
<keyword evidence="9" id="KW-1185">Reference proteome</keyword>
<dbReference type="Pfam" id="PF14707">
    <property type="entry name" value="Sulfatase_C"/>
    <property type="match status" value="1"/>
</dbReference>
<dbReference type="GO" id="GO:0004065">
    <property type="term" value="F:arylsulfatase activity"/>
    <property type="evidence" value="ECO:0007669"/>
    <property type="project" value="TreeGrafter"/>
</dbReference>
<feature type="region of interest" description="Disordered" evidence="5">
    <location>
        <begin position="497"/>
        <end position="525"/>
    </location>
</feature>
<dbReference type="EMBL" id="CAAHFG010000003">
    <property type="protein sequence ID" value="VGO16426.1"/>
    <property type="molecule type" value="Genomic_DNA"/>
</dbReference>
<keyword evidence="4" id="KW-0106">Calcium</keyword>